<protein>
    <submittedName>
        <fullName evidence="2">Uncharacterized protein</fullName>
    </submittedName>
</protein>
<name>A0A917M695_9BACI</name>
<keyword evidence="3" id="KW-1185">Reference proteome</keyword>
<proteinExistence type="predicted"/>
<dbReference type="Proteomes" id="UP000622860">
    <property type="component" value="Unassembled WGS sequence"/>
</dbReference>
<gene>
    <name evidence="2" type="ORF">GCM10011398_23540</name>
</gene>
<dbReference type="EMBL" id="BMFR01000009">
    <property type="protein sequence ID" value="GGG77679.1"/>
    <property type="molecule type" value="Genomic_DNA"/>
</dbReference>
<evidence type="ECO:0000313" key="2">
    <source>
        <dbReference type="EMBL" id="GGG77679.1"/>
    </source>
</evidence>
<comment type="caution">
    <text evidence="2">The sequence shown here is derived from an EMBL/GenBank/DDBJ whole genome shotgun (WGS) entry which is preliminary data.</text>
</comment>
<organism evidence="2 3">
    <name type="scientific">Virgibacillus oceani</name>
    <dbReference type="NCBI Taxonomy" id="1479511"/>
    <lineage>
        <taxon>Bacteria</taxon>
        <taxon>Bacillati</taxon>
        <taxon>Bacillota</taxon>
        <taxon>Bacilli</taxon>
        <taxon>Bacillales</taxon>
        <taxon>Bacillaceae</taxon>
        <taxon>Virgibacillus</taxon>
    </lineage>
</organism>
<dbReference type="RefSeq" id="WP_188455581.1">
    <property type="nucleotide sequence ID" value="NZ_BMFR01000009.1"/>
</dbReference>
<feature type="transmembrane region" description="Helical" evidence="1">
    <location>
        <begin position="6"/>
        <end position="26"/>
    </location>
</feature>
<reference evidence="2" key="1">
    <citation type="journal article" date="2014" name="Int. J. Syst. Evol. Microbiol.">
        <title>Complete genome sequence of Corynebacterium casei LMG S-19264T (=DSM 44701T), isolated from a smear-ripened cheese.</title>
        <authorList>
            <consortium name="US DOE Joint Genome Institute (JGI-PGF)"/>
            <person name="Walter F."/>
            <person name="Albersmeier A."/>
            <person name="Kalinowski J."/>
            <person name="Ruckert C."/>
        </authorList>
    </citation>
    <scope>NUCLEOTIDE SEQUENCE</scope>
    <source>
        <strain evidence="2">CGMCC 1.12754</strain>
    </source>
</reference>
<dbReference type="AlphaFoldDB" id="A0A917M695"/>
<keyword evidence="1" id="KW-0472">Membrane</keyword>
<keyword evidence="1" id="KW-1133">Transmembrane helix</keyword>
<evidence type="ECO:0000313" key="3">
    <source>
        <dbReference type="Proteomes" id="UP000622860"/>
    </source>
</evidence>
<evidence type="ECO:0000256" key="1">
    <source>
        <dbReference type="SAM" id="Phobius"/>
    </source>
</evidence>
<keyword evidence="1" id="KW-0812">Transmembrane</keyword>
<accession>A0A917M695</accession>
<sequence>MKHLDWTMIWFVGTSLVHDYWIYWGLPQIYYWETKRKYVTNNNPDEKNKAA</sequence>
<reference evidence="2" key="2">
    <citation type="submission" date="2020-09" db="EMBL/GenBank/DDBJ databases">
        <authorList>
            <person name="Sun Q."/>
            <person name="Zhou Y."/>
        </authorList>
    </citation>
    <scope>NUCLEOTIDE SEQUENCE</scope>
    <source>
        <strain evidence="2">CGMCC 1.12754</strain>
    </source>
</reference>